<reference evidence="1" key="1">
    <citation type="submission" date="2023-10" db="EMBL/GenBank/DDBJ databases">
        <title>Whole genome sequencing of actinobacterial strain Amycolatopsis sp. (BCA-696) identifies the underlying plant growth-promoting genes.</title>
        <authorList>
            <person name="Gandham P."/>
            <person name="Vadla N."/>
            <person name="Saji A."/>
            <person name="Srinivas V."/>
            <person name="Ruperao P."/>
            <person name="Selvanayagam S."/>
            <person name="Saxena R.K."/>
            <person name="Rathore A."/>
            <person name="Gopalakrishnan S."/>
            <person name="Thakur V."/>
        </authorList>
    </citation>
    <scope>NUCLEOTIDE SEQUENCE</scope>
    <source>
        <strain evidence="1">BCA-696</strain>
    </source>
</reference>
<name>A0ACD5B8C7_9PSEU</name>
<proteinExistence type="predicted"/>
<keyword evidence="2" id="KW-1185">Reference proteome</keyword>
<sequence>MVTTGSIEGGRQRGSIRRHRDSFQVRVSAGKDPATGERIVLTESVSIEKPGNERSERAALKEAEKVRTRLQHEADSLKVARTRSTFGALLDQWLPQAEIDPTTRMNYEWMIRDHIRPVLGDLPLVLLMRDAPERLEKFYADLRRCRQRCDGKPFVEHRVDGKHECRVVVKHRRRAGRPTADELVNHDCVSTGCEVVECQPHVCKPYSASSIRSIHGVISGALSAAVRWKRIPYNPAPSVRLPTKRKSQPRPPSSQEMARIIEAAHEVSLEWGTYVWLSAVTGARRGEVAALQWEDVDLDAAVVTLDENYVRGPDGMILKDTKTHQGRRVSLDPETVRLLEQLRAATIRQLSSLGLALRGGTWVFSAQPDFSKPRDPSSLTRRYGRLVAKLGVKTQLKELRHYSATQLLTAGVDLRTVAGRLGHGDGSTTLRHYAAWVGAADKAAAETIGSTMPKLRPSRSTSDD</sequence>
<evidence type="ECO:0000313" key="2">
    <source>
        <dbReference type="Proteomes" id="UP001456344"/>
    </source>
</evidence>
<evidence type="ECO:0000313" key="1">
    <source>
        <dbReference type="EMBL" id="WYW15628.1"/>
    </source>
</evidence>
<accession>A0ACD5B8C7</accession>
<dbReference type="EMBL" id="CP150484">
    <property type="protein sequence ID" value="WYW15628.1"/>
    <property type="molecule type" value="Genomic_DNA"/>
</dbReference>
<protein>
    <submittedName>
        <fullName evidence="1">Tyrosine-type recombinase/integrase</fullName>
    </submittedName>
</protein>
<dbReference type="Proteomes" id="UP001456344">
    <property type="component" value="Chromosome"/>
</dbReference>
<gene>
    <name evidence="1" type="ORF">LCL61_08700</name>
</gene>
<organism evidence="1 2">
    <name type="scientific">Amycolatopsis coloradensis</name>
    <dbReference type="NCBI Taxonomy" id="76021"/>
    <lineage>
        <taxon>Bacteria</taxon>
        <taxon>Bacillati</taxon>
        <taxon>Actinomycetota</taxon>
        <taxon>Actinomycetes</taxon>
        <taxon>Pseudonocardiales</taxon>
        <taxon>Pseudonocardiaceae</taxon>
        <taxon>Amycolatopsis</taxon>
    </lineage>
</organism>